<dbReference type="CTD" id="20241194"/>
<dbReference type="STRING" id="225164.V3ZQ86"/>
<comment type="similarity">
    <text evidence="1">Belongs to the arrestin family.</text>
</comment>
<dbReference type="Pfam" id="PF00339">
    <property type="entry name" value="Arrestin_N"/>
    <property type="match status" value="1"/>
</dbReference>
<dbReference type="PANTHER" id="PTHR11188:SF176">
    <property type="entry name" value="ARRESTIN DOMAIN-CONTAINING PROTEIN 1"/>
    <property type="match status" value="1"/>
</dbReference>
<dbReference type="Proteomes" id="UP000030746">
    <property type="component" value="Unassembled WGS sequence"/>
</dbReference>
<dbReference type="OMA" id="MIAWSAN"/>
<dbReference type="SUPFAM" id="SSF81296">
    <property type="entry name" value="E set domains"/>
    <property type="match status" value="2"/>
</dbReference>
<evidence type="ECO:0000313" key="3">
    <source>
        <dbReference type="EMBL" id="ESO83041.1"/>
    </source>
</evidence>
<dbReference type="SMART" id="SM01017">
    <property type="entry name" value="Arrestin_C"/>
    <property type="match status" value="1"/>
</dbReference>
<dbReference type="GO" id="GO:0005737">
    <property type="term" value="C:cytoplasm"/>
    <property type="evidence" value="ECO:0007669"/>
    <property type="project" value="TreeGrafter"/>
</dbReference>
<dbReference type="AlphaFoldDB" id="V3ZQ86"/>
<keyword evidence="4" id="KW-1185">Reference proteome</keyword>
<gene>
    <name evidence="3" type="ORF">LOTGIDRAFT_169670</name>
</gene>
<evidence type="ECO:0000259" key="2">
    <source>
        <dbReference type="SMART" id="SM01017"/>
    </source>
</evidence>
<dbReference type="HOGENOM" id="CLU_039221_0_1_1"/>
<dbReference type="Pfam" id="PF02752">
    <property type="entry name" value="Arrestin_C"/>
    <property type="match status" value="1"/>
</dbReference>
<dbReference type="InterPro" id="IPR011022">
    <property type="entry name" value="Arrestin_C-like"/>
</dbReference>
<evidence type="ECO:0000313" key="4">
    <source>
        <dbReference type="Proteomes" id="UP000030746"/>
    </source>
</evidence>
<dbReference type="InterPro" id="IPR050357">
    <property type="entry name" value="Arrestin_domain-protein"/>
</dbReference>
<dbReference type="InterPro" id="IPR014752">
    <property type="entry name" value="Arrestin-like_C"/>
</dbReference>
<dbReference type="PANTHER" id="PTHR11188">
    <property type="entry name" value="ARRESTIN DOMAIN CONTAINING PROTEIN"/>
    <property type="match status" value="1"/>
</dbReference>
<dbReference type="InterPro" id="IPR011021">
    <property type="entry name" value="Arrestin-like_N"/>
</dbReference>
<proteinExistence type="inferred from homology"/>
<dbReference type="OrthoDB" id="2333384at2759"/>
<dbReference type="InterPro" id="IPR014756">
    <property type="entry name" value="Ig_E-set"/>
</dbReference>
<dbReference type="RefSeq" id="XP_009066223.1">
    <property type="nucleotide sequence ID" value="XM_009067975.1"/>
</dbReference>
<feature type="domain" description="Arrestin C-terminal-like" evidence="2">
    <location>
        <begin position="168"/>
        <end position="305"/>
    </location>
</feature>
<dbReference type="KEGG" id="lgi:LOTGIDRAFT_169670"/>
<dbReference type="GeneID" id="20241194"/>
<name>V3ZQ86_LOTGI</name>
<organism evidence="3 4">
    <name type="scientific">Lottia gigantea</name>
    <name type="common">Giant owl limpet</name>
    <dbReference type="NCBI Taxonomy" id="225164"/>
    <lineage>
        <taxon>Eukaryota</taxon>
        <taxon>Metazoa</taxon>
        <taxon>Spiralia</taxon>
        <taxon>Lophotrochozoa</taxon>
        <taxon>Mollusca</taxon>
        <taxon>Gastropoda</taxon>
        <taxon>Patellogastropoda</taxon>
        <taxon>Lottioidea</taxon>
        <taxon>Lottiidae</taxon>
        <taxon>Lottia</taxon>
    </lineage>
</organism>
<evidence type="ECO:0000256" key="1">
    <source>
        <dbReference type="ARBA" id="ARBA00005298"/>
    </source>
</evidence>
<protein>
    <recommendedName>
        <fullName evidence="2">Arrestin C-terminal-like domain-containing protein</fullName>
    </recommendedName>
</protein>
<dbReference type="Gene3D" id="2.60.40.640">
    <property type="match status" value="2"/>
</dbReference>
<sequence length="391" mass="44007">MKVQKFEVNFSNREGVFITGANVEGHVFINLKQSVTLNNGLRLYIGGKGHCRKFPGQRRNKRVQYFADVHYLSVNLELIPQGKHLNQGDHHIFFSANLPSSIPSSFEGSHGYIRYYCEAMLSTQGESDQREAKNFTLIHHIDLDKVPAARVPIKAEDNEYIQGLCCGNVGEYTVKLDVDKTGYVPGEEMYYRIRLMNASSLSTRSVSLILRQITTYKGYEDGKKSGQESTDVQIQIFTLFENQVIVQPGENKQINNSATMPCLPPTKLVDCDIIDIKYNLVLTVPIPTAGKVEIIRVIIIGTMPVRPVIQPSDHHPTSTSPQHFDEEPPTYEECVYGGPSGHSKGHASVEWRPRFPYYRSLSKEGAMVQLRAPPAREYLPPPVFPPGDNWV</sequence>
<reference evidence="3 4" key="1">
    <citation type="journal article" date="2013" name="Nature">
        <title>Insights into bilaterian evolution from three spiralian genomes.</title>
        <authorList>
            <person name="Simakov O."/>
            <person name="Marletaz F."/>
            <person name="Cho S.J."/>
            <person name="Edsinger-Gonzales E."/>
            <person name="Havlak P."/>
            <person name="Hellsten U."/>
            <person name="Kuo D.H."/>
            <person name="Larsson T."/>
            <person name="Lv J."/>
            <person name="Arendt D."/>
            <person name="Savage R."/>
            <person name="Osoegawa K."/>
            <person name="de Jong P."/>
            <person name="Grimwood J."/>
            <person name="Chapman J.A."/>
            <person name="Shapiro H."/>
            <person name="Aerts A."/>
            <person name="Otillar R.P."/>
            <person name="Terry A.Y."/>
            <person name="Boore J.L."/>
            <person name="Grigoriev I.V."/>
            <person name="Lindberg D.R."/>
            <person name="Seaver E.C."/>
            <person name="Weisblat D.A."/>
            <person name="Putnam N.H."/>
            <person name="Rokhsar D.S."/>
        </authorList>
    </citation>
    <scope>NUCLEOTIDE SEQUENCE [LARGE SCALE GENOMIC DNA]</scope>
</reference>
<accession>V3ZQ86</accession>
<dbReference type="EMBL" id="KB203796">
    <property type="protein sequence ID" value="ESO83041.1"/>
    <property type="molecule type" value="Genomic_DNA"/>
</dbReference>
<dbReference type="GO" id="GO:0015031">
    <property type="term" value="P:protein transport"/>
    <property type="evidence" value="ECO:0007669"/>
    <property type="project" value="TreeGrafter"/>
</dbReference>